<dbReference type="Gene3D" id="3.30.413.10">
    <property type="entry name" value="Sulfite Reductase Hemoprotein, domain 1"/>
    <property type="match status" value="2"/>
</dbReference>
<dbReference type="PANTHER" id="PTHR11493:SF54">
    <property type="entry name" value="ANAEROBIC SULFITE REDUCTASE SUBUNIT C"/>
    <property type="match status" value="1"/>
</dbReference>
<evidence type="ECO:0000256" key="4">
    <source>
        <dbReference type="ARBA" id="ARBA00023014"/>
    </source>
</evidence>
<dbReference type="GO" id="GO:0051539">
    <property type="term" value="F:4 iron, 4 sulfur cluster binding"/>
    <property type="evidence" value="ECO:0007669"/>
    <property type="project" value="UniProtKB-KW"/>
</dbReference>
<proteinExistence type="predicted"/>
<dbReference type="Pfam" id="PF01077">
    <property type="entry name" value="NIR_SIR"/>
    <property type="match status" value="1"/>
</dbReference>
<dbReference type="EMBL" id="UOEN01000119">
    <property type="protein sequence ID" value="VAW12688.1"/>
    <property type="molecule type" value="Genomic_DNA"/>
</dbReference>
<evidence type="ECO:0000256" key="3">
    <source>
        <dbReference type="ARBA" id="ARBA00023004"/>
    </source>
</evidence>
<dbReference type="EC" id="1.8.1.2" evidence="7"/>
<dbReference type="GO" id="GO:0004783">
    <property type="term" value="F:sulfite reductase (NADPH) activity"/>
    <property type="evidence" value="ECO:0007669"/>
    <property type="project" value="UniProtKB-EC"/>
</dbReference>
<dbReference type="InterPro" id="IPR006067">
    <property type="entry name" value="NO2/SO3_Rdtase_4Fe4S_dom"/>
</dbReference>
<accession>A0A3B0T422</accession>
<dbReference type="AlphaFoldDB" id="A0A3B0T422"/>
<evidence type="ECO:0000256" key="1">
    <source>
        <dbReference type="ARBA" id="ARBA00022485"/>
    </source>
</evidence>
<reference evidence="7" key="1">
    <citation type="submission" date="2018-06" db="EMBL/GenBank/DDBJ databases">
        <authorList>
            <person name="Zhirakovskaya E."/>
        </authorList>
    </citation>
    <scope>NUCLEOTIDE SEQUENCE</scope>
</reference>
<evidence type="ECO:0000259" key="5">
    <source>
        <dbReference type="Pfam" id="PF01077"/>
    </source>
</evidence>
<feature type="domain" description="Nitrite/Sulfite reductase ferredoxin-like" evidence="6">
    <location>
        <begin position="73"/>
        <end position="138"/>
    </location>
</feature>
<dbReference type="InterPro" id="IPR036136">
    <property type="entry name" value="Nit/Sulf_reduc_fer-like_dom_sf"/>
</dbReference>
<feature type="domain" description="Nitrite/sulphite reductase 4Fe-4S" evidence="5">
    <location>
        <begin position="147"/>
        <end position="336"/>
    </location>
</feature>
<sequence length="605" mass="68800">MKKPFEPNFNTPQDLYCKEEVNKINSKGMRGNLNKELRENNPEISWECDQLAKSYGFYMEFNRAKPATEKECIYMIRIAIAGGGPLSKQQWQIIDDLSEKFCKDPNGTPNIRLTNRQAIQFHWVKKENLLEIIKTLAENGLNTLNGCGDNTRNVMACPLSTHSSIFNANALTKKIAEYFQLPLDPFIEIFEIDPNYLRKPEESFTYGPSLLNRKFKIAVASVIKNQETGNPEIDNCIELLTQDCGILPVIEGDQINQFQIYIGGGQGERNGKPSLSTLAQPLTIIKKDQLMDVLDAIVSFHQNYGDRQNRFWARLKYVVKAKGIDYIREEVSKNLDFDLPKADTSIDFGVRHLHHGWINQSEEQFLSFGAFIENGRLTDKSPNGKLKSMVRELMNKYPVQLMISANQDLIFTDIPADKKDGFQKDLQSFDFGKRNGDEYSQLRLHSGACVGKDTCRLTYTDSEKFEPLLIDELEKLGWGDIEESIGITGCERQCFRPATKTIGLVGSGLNRYQFKLFGDVSGKFQGKPLISENNEGIHLRAVPREKVAPTINILLQWHKDNCENSENLGSYLRRIGSQSIIDYLKNNPETSELMEKPFNANCVID</sequence>
<gene>
    <name evidence="7" type="ORF">MNBD_BACTEROID05-134</name>
</gene>
<keyword evidence="4" id="KW-0411">Iron-sulfur</keyword>
<dbReference type="InterPro" id="IPR045169">
    <property type="entry name" value="NO2/SO3_Rdtase_4Fe4S_prot"/>
</dbReference>
<protein>
    <submittedName>
        <fullName evidence="7">Sulfite reductase [NADPH] hemoprotein beta-component</fullName>
        <ecNumber evidence="7">1.8.1.2</ecNumber>
    </submittedName>
</protein>
<evidence type="ECO:0000259" key="6">
    <source>
        <dbReference type="Pfam" id="PF03460"/>
    </source>
</evidence>
<dbReference type="GO" id="GO:0020037">
    <property type="term" value="F:heme binding"/>
    <property type="evidence" value="ECO:0007669"/>
    <property type="project" value="InterPro"/>
</dbReference>
<dbReference type="PANTHER" id="PTHR11493">
    <property type="entry name" value="SULFITE REDUCTASE [NADPH] SUBUNIT BETA-RELATED"/>
    <property type="match status" value="1"/>
</dbReference>
<keyword evidence="7" id="KW-0560">Oxidoreductase</keyword>
<dbReference type="InterPro" id="IPR005117">
    <property type="entry name" value="NiRdtase/SiRdtase_haem-b_fer"/>
</dbReference>
<name>A0A3B0T422_9ZZZZ</name>
<dbReference type="GO" id="GO:0046872">
    <property type="term" value="F:metal ion binding"/>
    <property type="evidence" value="ECO:0007669"/>
    <property type="project" value="UniProtKB-KW"/>
</dbReference>
<dbReference type="Gene3D" id="3.90.480.10">
    <property type="entry name" value="Sulfite Reductase Hemoprotein,Domain 2"/>
    <property type="match status" value="1"/>
</dbReference>
<dbReference type="InterPro" id="IPR045854">
    <property type="entry name" value="NO2/SO3_Rdtase_4Fe4S_sf"/>
</dbReference>
<dbReference type="SUPFAM" id="SSF56014">
    <property type="entry name" value="Nitrite and sulphite reductase 4Fe-4S domain-like"/>
    <property type="match status" value="2"/>
</dbReference>
<dbReference type="Pfam" id="PF03460">
    <property type="entry name" value="NIR_SIR_ferr"/>
    <property type="match status" value="1"/>
</dbReference>
<keyword evidence="2" id="KW-0479">Metal-binding</keyword>
<evidence type="ECO:0000313" key="7">
    <source>
        <dbReference type="EMBL" id="VAW12688.1"/>
    </source>
</evidence>
<keyword evidence="1" id="KW-0004">4Fe-4S</keyword>
<dbReference type="SUPFAM" id="SSF55124">
    <property type="entry name" value="Nitrite/Sulfite reductase N-terminal domain-like"/>
    <property type="match status" value="2"/>
</dbReference>
<evidence type="ECO:0000256" key="2">
    <source>
        <dbReference type="ARBA" id="ARBA00022723"/>
    </source>
</evidence>
<keyword evidence="3" id="KW-0408">Iron</keyword>
<organism evidence="7">
    <name type="scientific">hydrothermal vent metagenome</name>
    <dbReference type="NCBI Taxonomy" id="652676"/>
    <lineage>
        <taxon>unclassified sequences</taxon>
        <taxon>metagenomes</taxon>
        <taxon>ecological metagenomes</taxon>
    </lineage>
</organism>